<dbReference type="CDD" id="cd09272">
    <property type="entry name" value="RNase_HI_RT_Ty1"/>
    <property type="match status" value="1"/>
</dbReference>
<dbReference type="RefSeq" id="XP_022774064.1">
    <property type="nucleotide sequence ID" value="XM_022918329.1"/>
</dbReference>
<dbReference type="SUPFAM" id="SSF56672">
    <property type="entry name" value="DNA/RNA polymerases"/>
    <property type="match status" value="1"/>
</dbReference>
<dbReference type="GeneID" id="111316344"/>
<dbReference type="Proteomes" id="UP000515121">
    <property type="component" value="Unplaced"/>
</dbReference>
<dbReference type="KEGG" id="dzi:111316344"/>
<organism evidence="1 2">
    <name type="scientific">Durio zibethinus</name>
    <name type="common">Durian</name>
    <dbReference type="NCBI Taxonomy" id="66656"/>
    <lineage>
        <taxon>Eukaryota</taxon>
        <taxon>Viridiplantae</taxon>
        <taxon>Streptophyta</taxon>
        <taxon>Embryophyta</taxon>
        <taxon>Tracheophyta</taxon>
        <taxon>Spermatophyta</taxon>
        <taxon>Magnoliopsida</taxon>
        <taxon>eudicotyledons</taxon>
        <taxon>Gunneridae</taxon>
        <taxon>Pentapetalae</taxon>
        <taxon>rosids</taxon>
        <taxon>malvids</taxon>
        <taxon>Malvales</taxon>
        <taxon>Malvaceae</taxon>
        <taxon>Helicteroideae</taxon>
        <taxon>Durio</taxon>
    </lineage>
</organism>
<dbReference type="OrthoDB" id="986022at2759"/>
<dbReference type="AlphaFoldDB" id="A0A6P6BAE2"/>
<evidence type="ECO:0000313" key="2">
    <source>
        <dbReference type="RefSeq" id="XP_022774064.1"/>
    </source>
</evidence>
<keyword evidence="1" id="KW-1185">Reference proteome</keyword>
<sequence>MEVARSKNVDRGRYQRLVGRLIYLSHTRPDIAFAISVVSQYLHSPLEEHLEALYRILRYLKNTPSKGLLFEKNEQRNVEEFTDADYAGLIEDRRSTFGYCTKVWGNLVTWRSKKQSIVARSSTKTEFRALAQGTCELILLKRLLEELKMSMEYLMKLYCNNKASISIAHNPMHHDQTKHV</sequence>
<name>A0A6P6BAE2_DURZI</name>
<accession>A0A6P6BAE2</accession>
<evidence type="ECO:0000313" key="1">
    <source>
        <dbReference type="Proteomes" id="UP000515121"/>
    </source>
</evidence>
<dbReference type="PANTHER" id="PTHR11439:SF440">
    <property type="entry name" value="INTEGRASE CATALYTIC DOMAIN-CONTAINING PROTEIN"/>
    <property type="match status" value="1"/>
</dbReference>
<protein>
    <submittedName>
        <fullName evidence="2">Uncharacterized protein LOC111316344</fullName>
    </submittedName>
</protein>
<reference evidence="2" key="1">
    <citation type="submission" date="2025-08" db="UniProtKB">
        <authorList>
            <consortium name="RefSeq"/>
        </authorList>
    </citation>
    <scope>IDENTIFICATION</scope>
    <source>
        <tissue evidence="2">Fruit stalk</tissue>
    </source>
</reference>
<gene>
    <name evidence="2" type="primary">LOC111316344</name>
</gene>
<dbReference type="PANTHER" id="PTHR11439">
    <property type="entry name" value="GAG-POL-RELATED RETROTRANSPOSON"/>
    <property type="match status" value="1"/>
</dbReference>
<proteinExistence type="predicted"/>
<dbReference type="InterPro" id="IPR043502">
    <property type="entry name" value="DNA/RNA_pol_sf"/>
</dbReference>